<dbReference type="Proteomes" id="UP000805193">
    <property type="component" value="Unassembled WGS sequence"/>
</dbReference>
<evidence type="ECO:0000313" key="1">
    <source>
        <dbReference type="EMBL" id="KAG0431692.1"/>
    </source>
</evidence>
<keyword evidence="2" id="KW-1185">Reference proteome</keyword>
<accession>A0AC60QCG2</accession>
<protein>
    <submittedName>
        <fullName evidence="1">Uncharacterized protein</fullName>
    </submittedName>
</protein>
<proteinExistence type="predicted"/>
<organism evidence="1 2">
    <name type="scientific">Ixodes persulcatus</name>
    <name type="common">Taiga tick</name>
    <dbReference type="NCBI Taxonomy" id="34615"/>
    <lineage>
        <taxon>Eukaryota</taxon>
        <taxon>Metazoa</taxon>
        <taxon>Ecdysozoa</taxon>
        <taxon>Arthropoda</taxon>
        <taxon>Chelicerata</taxon>
        <taxon>Arachnida</taxon>
        <taxon>Acari</taxon>
        <taxon>Parasitiformes</taxon>
        <taxon>Ixodida</taxon>
        <taxon>Ixodoidea</taxon>
        <taxon>Ixodidae</taxon>
        <taxon>Ixodinae</taxon>
        <taxon>Ixodes</taxon>
    </lineage>
</organism>
<comment type="caution">
    <text evidence="1">The sequence shown here is derived from an EMBL/GenBank/DDBJ whole genome shotgun (WGS) entry which is preliminary data.</text>
</comment>
<gene>
    <name evidence="1" type="ORF">HPB47_021548</name>
</gene>
<sequence>MKRAEDDSPNTTPLNRVGPAVLPLVWKRIGCGVLWLQICSRCFSNVCSLKQHLKVTFDRPTVDQCLDSLATGKFLATGDMNKAGQSPATD</sequence>
<evidence type="ECO:0000313" key="2">
    <source>
        <dbReference type="Proteomes" id="UP000805193"/>
    </source>
</evidence>
<name>A0AC60QCG2_IXOPE</name>
<reference evidence="1 2" key="1">
    <citation type="journal article" date="2020" name="Cell">
        <title>Large-Scale Comparative Analyses of Tick Genomes Elucidate Their Genetic Diversity and Vector Capacities.</title>
        <authorList>
            <consortium name="Tick Genome and Microbiome Consortium (TIGMIC)"/>
            <person name="Jia N."/>
            <person name="Wang J."/>
            <person name="Shi W."/>
            <person name="Du L."/>
            <person name="Sun Y."/>
            <person name="Zhan W."/>
            <person name="Jiang J.F."/>
            <person name="Wang Q."/>
            <person name="Zhang B."/>
            <person name="Ji P."/>
            <person name="Bell-Sakyi L."/>
            <person name="Cui X.M."/>
            <person name="Yuan T.T."/>
            <person name="Jiang B.G."/>
            <person name="Yang W.F."/>
            <person name="Lam T.T."/>
            <person name="Chang Q.C."/>
            <person name="Ding S.J."/>
            <person name="Wang X.J."/>
            <person name="Zhu J.G."/>
            <person name="Ruan X.D."/>
            <person name="Zhao L."/>
            <person name="Wei J.T."/>
            <person name="Ye R.Z."/>
            <person name="Que T.C."/>
            <person name="Du C.H."/>
            <person name="Zhou Y.H."/>
            <person name="Cheng J.X."/>
            <person name="Dai P.F."/>
            <person name="Guo W.B."/>
            <person name="Han X.H."/>
            <person name="Huang E.J."/>
            <person name="Li L.F."/>
            <person name="Wei W."/>
            <person name="Gao Y.C."/>
            <person name="Liu J.Z."/>
            <person name="Shao H.Z."/>
            <person name="Wang X."/>
            <person name="Wang C.C."/>
            <person name="Yang T.C."/>
            <person name="Huo Q.B."/>
            <person name="Li W."/>
            <person name="Chen H.Y."/>
            <person name="Chen S.E."/>
            <person name="Zhou L.G."/>
            <person name="Ni X.B."/>
            <person name="Tian J.H."/>
            <person name="Sheng Y."/>
            <person name="Liu T."/>
            <person name="Pan Y.S."/>
            <person name="Xia L.Y."/>
            <person name="Li J."/>
            <person name="Zhao F."/>
            <person name="Cao W.C."/>
        </authorList>
    </citation>
    <scope>NUCLEOTIDE SEQUENCE [LARGE SCALE GENOMIC DNA]</scope>
    <source>
        <strain evidence="1">Iper-2018</strain>
    </source>
</reference>
<dbReference type="EMBL" id="JABSTQ010009205">
    <property type="protein sequence ID" value="KAG0431692.1"/>
    <property type="molecule type" value="Genomic_DNA"/>
</dbReference>